<feature type="compositionally biased region" description="Basic residues" evidence="10">
    <location>
        <begin position="88"/>
        <end position="99"/>
    </location>
</feature>
<dbReference type="Pfam" id="PF00078">
    <property type="entry name" value="RVT_1"/>
    <property type="match status" value="2"/>
</dbReference>
<reference evidence="14 15" key="1">
    <citation type="submission" date="2020-12" db="EMBL/GenBank/DDBJ databases">
        <title>Concerted genomic and epigenomic changes stabilize Arabidopsis allopolyploids.</title>
        <authorList>
            <person name="Chen Z."/>
        </authorList>
    </citation>
    <scope>NUCLEOTIDE SEQUENCE [LARGE SCALE GENOMIC DNA]</scope>
    <source>
        <strain evidence="14">As9502</strain>
        <tissue evidence="14">Leaf</tissue>
    </source>
</reference>
<feature type="region of interest" description="Disordered" evidence="10">
    <location>
        <begin position="2355"/>
        <end position="2374"/>
    </location>
</feature>
<evidence type="ECO:0000313" key="14">
    <source>
        <dbReference type="EMBL" id="KAG7564185.1"/>
    </source>
</evidence>
<feature type="compositionally biased region" description="Acidic residues" evidence="10">
    <location>
        <begin position="2070"/>
        <end position="2087"/>
    </location>
</feature>
<dbReference type="PROSITE" id="PS50878">
    <property type="entry name" value="RT_POL"/>
    <property type="match status" value="1"/>
</dbReference>
<evidence type="ECO:0000313" key="15">
    <source>
        <dbReference type="Proteomes" id="UP000694251"/>
    </source>
</evidence>
<feature type="region of interest" description="Disordered" evidence="10">
    <location>
        <begin position="2059"/>
        <end position="2125"/>
    </location>
</feature>
<feature type="compositionally biased region" description="Basic and acidic residues" evidence="10">
    <location>
        <begin position="2355"/>
        <end position="2365"/>
    </location>
</feature>
<dbReference type="PROSITE" id="PS50158">
    <property type="entry name" value="ZF_CCHC"/>
    <property type="match status" value="1"/>
</dbReference>
<dbReference type="InterPro" id="IPR041588">
    <property type="entry name" value="Integrase_H2C2"/>
</dbReference>
<dbReference type="EMBL" id="JAEFBJ010000010">
    <property type="protein sequence ID" value="KAG7564185.1"/>
    <property type="molecule type" value="Genomic_DNA"/>
</dbReference>
<feature type="compositionally biased region" description="Basic and acidic residues" evidence="10">
    <location>
        <begin position="2488"/>
        <end position="2502"/>
    </location>
</feature>
<evidence type="ECO:0000256" key="1">
    <source>
        <dbReference type="ARBA" id="ARBA00022670"/>
    </source>
</evidence>
<dbReference type="PANTHER" id="PTHR35046:SF9">
    <property type="entry name" value="RNA-DIRECTED DNA POLYMERASE"/>
    <property type="match status" value="1"/>
</dbReference>
<dbReference type="InterPro" id="IPR041373">
    <property type="entry name" value="RT_RNaseH"/>
</dbReference>
<comment type="caution">
    <text evidence="14">The sequence shown here is derived from an EMBL/GenBank/DDBJ whole genome shotgun (WGS) entry which is preliminary data.</text>
</comment>
<protein>
    <submittedName>
        <fullName evidence="14">Integrase catalytic core</fullName>
    </submittedName>
</protein>
<dbReference type="Pfam" id="PF00665">
    <property type="entry name" value="rve"/>
    <property type="match status" value="1"/>
</dbReference>
<feature type="coiled-coil region" evidence="9">
    <location>
        <begin position="1382"/>
        <end position="1409"/>
    </location>
</feature>
<evidence type="ECO:0000256" key="6">
    <source>
        <dbReference type="ARBA" id="ARBA00022801"/>
    </source>
</evidence>
<feature type="domain" description="Integrase catalytic" evidence="13">
    <location>
        <begin position="3386"/>
        <end position="3544"/>
    </location>
</feature>
<keyword evidence="15" id="KW-1185">Reference proteome</keyword>
<dbReference type="Pfam" id="PF17921">
    <property type="entry name" value="Integrase_H2C2"/>
    <property type="match status" value="2"/>
</dbReference>
<dbReference type="InterPro" id="IPR056924">
    <property type="entry name" value="SH3_Tf2-1"/>
</dbReference>
<dbReference type="Proteomes" id="UP000694251">
    <property type="component" value="Chromosome 10"/>
</dbReference>
<gene>
    <name evidence="14" type="ORF">ISN44_As10g009500</name>
</gene>
<dbReference type="InterPro" id="IPR001878">
    <property type="entry name" value="Znf_CCHC"/>
</dbReference>
<evidence type="ECO:0000256" key="7">
    <source>
        <dbReference type="ARBA" id="ARBA00022918"/>
    </source>
</evidence>
<evidence type="ECO:0000256" key="9">
    <source>
        <dbReference type="SAM" id="Coils"/>
    </source>
</evidence>
<keyword evidence="7" id="KW-0695">RNA-directed DNA polymerase</keyword>
<dbReference type="FunFam" id="3.10.10.10:FF:000007">
    <property type="entry name" value="Retrovirus-related Pol polyprotein from transposon 17.6-like Protein"/>
    <property type="match status" value="1"/>
</dbReference>
<dbReference type="GO" id="GO:0008233">
    <property type="term" value="F:peptidase activity"/>
    <property type="evidence" value="ECO:0007669"/>
    <property type="project" value="UniProtKB-KW"/>
</dbReference>
<dbReference type="InterPro" id="IPR000477">
    <property type="entry name" value="RT_dom"/>
</dbReference>
<evidence type="ECO:0000256" key="4">
    <source>
        <dbReference type="ARBA" id="ARBA00022722"/>
    </source>
</evidence>
<dbReference type="PANTHER" id="PTHR35046">
    <property type="entry name" value="ZINC KNUCKLE (CCHC-TYPE) FAMILY PROTEIN"/>
    <property type="match status" value="1"/>
</dbReference>
<feature type="compositionally biased region" description="Basic and acidic residues" evidence="10">
    <location>
        <begin position="37"/>
        <end position="47"/>
    </location>
</feature>
<dbReference type="GO" id="GO:0003964">
    <property type="term" value="F:RNA-directed DNA polymerase activity"/>
    <property type="evidence" value="ECO:0007669"/>
    <property type="project" value="UniProtKB-KW"/>
</dbReference>
<organism evidence="14 15">
    <name type="scientific">Arabidopsis suecica</name>
    <name type="common">Swedish thale-cress</name>
    <name type="synonym">Cardaminopsis suecica</name>
    <dbReference type="NCBI Taxonomy" id="45249"/>
    <lineage>
        <taxon>Eukaryota</taxon>
        <taxon>Viridiplantae</taxon>
        <taxon>Streptophyta</taxon>
        <taxon>Embryophyta</taxon>
        <taxon>Tracheophyta</taxon>
        <taxon>Spermatophyta</taxon>
        <taxon>Magnoliopsida</taxon>
        <taxon>eudicotyledons</taxon>
        <taxon>Gunneridae</taxon>
        <taxon>Pentapetalae</taxon>
        <taxon>rosids</taxon>
        <taxon>malvids</taxon>
        <taxon>Brassicales</taxon>
        <taxon>Brassicaceae</taxon>
        <taxon>Camelineae</taxon>
        <taxon>Arabidopsis</taxon>
    </lineage>
</organism>
<dbReference type="GO" id="GO:0003676">
    <property type="term" value="F:nucleic acid binding"/>
    <property type="evidence" value="ECO:0007669"/>
    <property type="project" value="InterPro"/>
</dbReference>
<dbReference type="SMART" id="SM00343">
    <property type="entry name" value="ZnF_C2HC"/>
    <property type="match status" value="1"/>
</dbReference>
<feature type="region of interest" description="Disordered" evidence="10">
    <location>
        <begin position="37"/>
        <end position="105"/>
    </location>
</feature>
<keyword evidence="8" id="KW-0862">Zinc</keyword>
<keyword evidence="8" id="KW-0863">Zinc-finger</keyword>
<feature type="compositionally biased region" description="Basic residues" evidence="10">
    <location>
        <begin position="2403"/>
        <end position="2413"/>
    </location>
</feature>
<evidence type="ECO:0000256" key="8">
    <source>
        <dbReference type="PROSITE-ProRule" id="PRU00047"/>
    </source>
</evidence>
<dbReference type="CDD" id="cd01647">
    <property type="entry name" value="RT_LTR"/>
    <property type="match status" value="2"/>
</dbReference>
<keyword evidence="6" id="KW-0378">Hydrolase</keyword>
<dbReference type="Pfam" id="PF17919">
    <property type="entry name" value="RT_RNaseH_2"/>
    <property type="match status" value="1"/>
</dbReference>
<feature type="region of interest" description="Disordered" evidence="10">
    <location>
        <begin position="2383"/>
        <end position="2430"/>
    </location>
</feature>
<feature type="compositionally biased region" description="Low complexity" evidence="10">
    <location>
        <begin position="286"/>
        <end position="296"/>
    </location>
</feature>
<dbReference type="CDD" id="cd00303">
    <property type="entry name" value="retropepsin_like"/>
    <property type="match status" value="2"/>
</dbReference>
<dbReference type="GO" id="GO:0006508">
    <property type="term" value="P:proteolysis"/>
    <property type="evidence" value="ECO:0007669"/>
    <property type="project" value="UniProtKB-KW"/>
</dbReference>
<keyword evidence="8" id="KW-0479">Metal-binding</keyword>
<keyword evidence="1" id="KW-0645">Protease</keyword>
<dbReference type="FunFam" id="3.30.420.10:FF:000032">
    <property type="entry name" value="Retrovirus-related Pol polyprotein from transposon 297-like Protein"/>
    <property type="match status" value="2"/>
</dbReference>
<dbReference type="PROSITE" id="PS50994">
    <property type="entry name" value="INTEGRASE"/>
    <property type="match status" value="2"/>
</dbReference>
<proteinExistence type="predicted"/>
<dbReference type="CDD" id="cd09274">
    <property type="entry name" value="RNase_HI_RT_Ty3"/>
    <property type="match status" value="1"/>
</dbReference>
<evidence type="ECO:0000259" key="13">
    <source>
        <dbReference type="PROSITE" id="PS50994"/>
    </source>
</evidence>
<feature type="region of interest" description="Disordered" evidence="10">
    <location>
        <begin position="2469"/>
        <end position="2508"/>
    </location>
</feature>
<dbReference type="GO" id="GO:0015074">
    <property type="term" value="P:DNA integration"/>
    <property type="evidence" value="ECO:0007669"/>
    <property type="project" value="InterPro"/>
</dbReference>
<keyword evidence="5" id="KW-0255">Endonuclease</keyword>
<name>A0A8T1ZV70_ARASU</name>
<sequence>MVTSDSSSGVSANNKILIEALTIQMEKMMDAKLKPITDQLKGKEKAPGEQVIISDGARSRKEANHQTKDPRKETADKNAQEYYSSHGHSSHRSSRRTRRNGGERDLMVENLGRYKMKVPPFHGKNDPDAYLDWEKKMELVFNCHNFANVNRVKVAATEFYDYALSWWDQVVTTRRRNGEYPIETWEGLKLLMRRRFVPSHYHRDLYSKLRKLTQGARSVEDYYQEMETLMLRAHIMEDSEATMSRFLGGLNREIQDRVEMQHYEELEGMLHKAILVEQQLKRKGSSRPSYDSNRSSYPRESKPAFVPKAEPKSSPTTQDQDKTKPEGTTTTRSRDLRCFKCHGRGHYANECTNKRVMIIRENGELESEDEPMLQPESSSEECIAKPANGKLLVLRKVSKDPEKEQDMKRSGELYVARRTLSIQTRTEEEEQRENLFHTRCLVHEKVCSLIIDGGSCTNVASETMVRKLGLKSQKHPKPYQLQWLNDDGEMSVKNQVVVPLAIGSYEDQILCDVLPMDAGHILLGRPWQSDRRVIHDGFTNRYSFMFKGKKTTLIPLTPQEVCEDQIQLSAKETKVRKQPNFFIKANKVKQAMFSKQPILLLVYKEALTTLANLAPADPSELTSLLQNYNDVFPEDSPDGLPPIRGIEHQIDFVPGATLPNRPAYRTNPMETKELQRQVDELMTKGHIRESMSPCAVPVLLVPKKDGSWRMCVDCRAINNITVKYRHPIPRLDDMLDELHGSCIFSKIDLKSGYHQIRMKEGDEWKTAFKTKHGLYEWLVMPFGLTNAPSTFMRLMNHVLRAFIGHFVVVYFDDILVYSKNMAEHIDHLESVIKVLREEKLFANLKKCTFCTDNLVFLGFVVSADGVKVDEEKVKAIKEWPSPKTVGEVRSFHGLAGFYRRFVKDFSTLAAPLTEVIKKDVGFKWEEAQEKAFQALKEKLTNAPILILPDFLKTFEIECDASGIGIGAVLMQDKKPIAYFSEKLGGATLNYPTYDKELYALVRALQTWQHYLWPKEFVIHTDHESLKHLKGQQKLNKRHARWVEFIETFLYVIKYKKGKDNVVADALSRRYTLLSTLDAKLLGFEQIKELYDSDPDFQEIYKACPKLASGRYHRQDGFLFYGNRLCVPRCSLRDLFVREAHGGGLMGHFGVAKTLEIMKDHFHWPHMVRDVERICGRCVTCKKAKSKVQPNGLYTPLPIPSHPWTDISMDFVLGLPSTKTKKDSIFVVVDRFSKMAHFIACHKTDDASHVASLFFKEIVRLHGMPRTIVSDRDTKFLSYFWKTLWSKLGTKLLFSTTCHPQTDGQTEVVNRTLGTLLRTLIKKNLRTWEECLPHIEFAYNHAVHSASKFSPFQIVYGFNPTSPLDLMPLPLSVRTSLDGKRKAEMVQQIHESARKNIEEKTKKYVEQANKGRRRVVFENGDQVWIHLRKERFPAERSSKLMPRIDGPFTITKRINDNSYQIDLRGKYNISSSFNVSDLSPFLVDETDLRTNPFQEGGHDMTMVEQDSELEPPEQLVAEEQHVAEEALADPMGPMTRSKTRLLNQAVSGLLRHLDQPTSEVIQTTLVSITAQDNCSRSVTELARRMPIDTARVILCRLGDVCHDSTGTGMSPCPNCFPFTPSRLRRIARGKRTTPSYPSWVLPSSEPTSQVTRAASLQVPELTRQEYPSPICSESPQLGSIVMTSSMLPEPKSSRHPRQFGAVCGDTKGFKLLRSGSVTELARRMPIDTARVILYRLGDVCHDSTGTGMSPCPSCFPFTPSRLRRIARGKRTTPSYPSWVLPSSEPTSQVTRAASLQVPELTRQEYPSPICSESPQLGSIVMTSSMLPEPKSSRHPRQFGAVCGDTKGFKLLRSGSVTELARRMPIDTARVILYRLGDVCHDSTGTGMSPCPSCFPFTPSRLRRIARGKRTTPSYPSWVLPSSEPTSQVTRAASLQVPELTRQEYPSPICSESPQLGSIVMTSSMLPEPKSSRHPRQHGNRYVTMPELFSFHPEPTSQNCPRQKDYAIVSKLGSTFVRADFTSHPSCLPSSTRAHSTRIPEPNLLRISSARVDRHDIVHATLADPAGREDQDVPTEPDAVDPTNEPDDPQNERTRAGANSVERTDLTNDEETEENIKWAEESEREDELSKIRASLAKAEADMKLVKTQIHSVSSSAPNIDRILEESRNTPITKRISETTMSNLGKFKIDTYNGTTDPKGHIKSFVISVARARFKPREKDAGLCLLFVEHLKGPALEWFSRLERNSIDSFDELSTLFLKQYSVLIDPGTSDADLWSLSQQATEPLRDFLTTFKSTLAKVEGVTDVAALSALKKALWYKSEFRKELNLSKPTTIRDALHRASDFVAHEEEMALLAKRHEPTKQTSRAEKAQMTPPVQKKARESGTYTHHEGHNFRGAHNYQIDTPRGRGHGRGRGRGRGRETYTWTRDQPPSNDQEYCEHHKIFGHHTSRCQSLGAKLAAKFLAGELGTNVTLKDLEPEPDQSEQANTAGDPEPRNTDALKRTRENQDEDLDNTRQKVFTIMGGSPYCPDTVAAIKAYQRRAEAPSNWTRPFDRPNDAVTFEESETNGLDMPHNDPLVITLAIGDHDVCRVLIDTGSTIDVIFRETLRHMNIDMLQVTPTPRPVLGFSGETLMTLGTIQLPVRAGGVIKIVNFSVIDQPTIYNVIMGTPWLNLMRAIEEAREEKKPTSDPVISISLDNERPERCVEIGSDLTEEIKTELVSFLKENINTFAWSAEDLPGVSIDVICHELNVDPSFKPVKQKRRKLGRDRADAVNAEVEKLLKIGYNQILMHPDDREKTAFITDRGIYCYKVMPFGLKNAGATYQRLVNRMFSEQLGKTMEVYIDDMLVKSLEENDHIAHLRDCSRQLNQHNMKLNPAKCRFAVKSGEFLGYLVTHRGIEANPKQIDALLNMPSPQNKREVQRLTGRVAALNRFISRSTDKCLAFYDTLRGNKKFEWTDRSEEAFQELKKYLANPPVLAKPVPGEPLFLYIAVSDTAISGVIVREDRGEQKPIFYVSQTFADAKTRYPQTEKLALAVIMSARKLRPYFQSHSIVVMAPVSLRFILHSPSQSGRLAKWAVELSEYDIEYKNKTCAKSQVLADFIIKLPTENAREESPDAVWILHVDVSSSKQGFGVEIRLASPEGEILEQSFRLNFDATNNVAEYKALIAGLKLARGLKINKFGEFELTRIPRGENTSADALAALASTSDPNLKRIIPVEFIEKPSIKDRGKDQILTARETEEPEEMDTELLDQQTADTTEPEYGSDAKWIGAIRSYIADGEVPTEKWAARKLKAKAARYTLIDGELFKWRFSGPLLICVEGNEARRVMEEIHGGSCGNHSGGRALAIKIKRHRYFWPTMVKDCEKFSQRCDKCQRHAPTIHQPAELLSSITSPYPFMRWSMDIIGPLHNSKQKKLVLVLTDYFSKWIEADSYASIKDAQVENFVWKNIICRHGIPYEIVTDNGSQFISARFEGFCEKWGIRLSKSTPRYPQGNRQAEAANKTILDGIKKRLDAKKGRWADEFEGVLWSHRTTPRRATGETPFALVYGTECVIPTEAEIPGIRRRLLPEQENSNTQMMLDELDLIDERRDSALVRLQNYQNATARYYNAHVKHRRFHEGDLVLHIVFQNTAEPNAGKLGAN</sequence>
<evidence type="ECO:0000256" key="10">
    <source>
        <dbReference type="SAM" id="MobiDB-lite"/>
    </source>
</evidence>
<feature type="domain" description="Integrase catalytic" evidence="13">
    <location>
        <begin position="1198"/>
        <end position="1358"/>
    </location>
</feature>
<evidence type="ECO:0000259" key="12">
    <source>
        <dbReference type="PROSITE" id="PS50878"/>
    </source>
</evidence>
<feature type="domain" description="CCHC-type" evidence="11">
    <location>
        <begin position="337"/>
        <end position="353"/>
    </location>
</feature>
<feature type="domain" description="Reverse transcriptase" evidence="12">
    <location>
        <begin position="682"/>
        <end position="861"/>
    </location>
</feature>
<dbReference type="InterPro" id="IPR001584">
    <property type="entry name" value="Integrase_cat-core"/>
</dbReference>
<dbReference type="Pfam" id="PF17917">
    <property type="entry name" value="RT_RNaseH"/>
    <property type="match status" value="1"/>
</dbReference>
<evidence type="ECO:0000259" key="11">
    <source>
        <dbReference type="PROSITE" id="PS50158"/>
    </source>
</evidence>
<dbReference type="GO" id="GO:0004519">
    <property type="term" value="F:endonuclease activity"/>
    <property type="evidence" value="ECO:0007669"/>
    <property type="project" value="UniProtKB-KW"/>
</dbReference>
<feature type="compositionally biased region" description="Basic and acidic residues" evidence="10">
    <location>
        <begin position="57"/>
        <end position="79"/>
    </location>
</feature>
<keyword evidence="3" id="KW-0548">Nucleotidyltransferase</keyword>
<dbReference type="InterPro" id="IPR041577">
    <property type="entry name" value="RT_RNaseH_2"/>
</dbReference>
<dbReference type="Pfam" id="PF03732">
    <property type="entry name" value="Retrotrans_gag"/>
    <property type="match status" value="2"/>
</dbReference>
<dbReference type="GO" id="GO:0008270">
    <property type="term" value="F:zinc ion binding"/>
    <property type="evidence" value="ECO:0007669"/>
    <property type="project" value="UniProtKB-KW"/>
</dbReference>
<keyword evidence="4" id="KW-0540">Nuclease</keyword>
<keyword evidence="9" id="KW-0175">Coiled coil</keyword>
<accession>A0A8T1ZV70</accession>
<feature type="compositionally biased region" description="Polar residues" evidence="10">
    <location>
        <begin position="2419"/>
        <end position="2430"/>
    </location>
</feature>
<evidence type="ECO:0000256" key="3">
    <source>
        <dbReference type="ARBA" id="ARBA00022695"/>
    </source>
</evidence>
<evidence type="ECO:0000256" key="2">
    <source>
        <dbReference type="ARBA" id="ARBA00022679"/>
    </source>
</evidence>
<feature type="region of interest" description="Disordered" evidence="10">
    <location>
        <begin position="280"/>
        <end position="332"/>
    </location>
</feature>
<evidence type="ECO:0000256" key="5">
    <source>
        <dbReference type="ARBA" id="ARBA00022759"/>
    </source>
</evidence>
<dbReference type="FunFam" id="3.30.70.270:FF:000020">
    <property type="entry name" value="Transposon Tf2-6 polyprotein-like Protein"/>
    <property type="match status" value="1"/>
</dbReference>
<dbReference type="Pfam" id="PF24626">
    <property type="entry name" value="SH3_Tf2-1"/>
    <property type="match status" value="1"/>
</dbReference>
<dbReference type="InterPro" id="IPR005162">
    <property type="entry name" value="Retrotrans_gag_dom"/>
</dbReference>
<keyword evidence="2" id="KW-0808">Transferase</keyword>